<keyword evidence="3" id="KW-1185">Reference proteome</keyword>
<feature type="transmembrane region" description="Helical" evidence="1">
    <location>
        <begin position="52"/>
        <end position="73"/>
    </location>
</feature>
<organism evidence="2 3">
    <name type="scientific">Thalassotalea nanhaiensis</name>
    <dbReference type="NCBI Taxonomy" id="3065648"/>
    <lineage>
        <taxon>Bacteria</taxon>
        <taxon>Pseudomonadati</taxon>
        <taxon>Pseudomonadota</taxon>
        <taxon>Gammaproteobacteria</taxon>
        <taxon>Alteromonadales</taxon>
        <taxon>Colwelliaceae</taxon>
        <taxon>Thalassotalea</taxon>
    </lineage>
</organism>
<evidence type="ECO:0000313" key="3">
    <source>
        <dbReference type="Proteomes" id="UP001248581"/>
    </source>
</evidence>
<dbReference type="EMBL" id="CP134146">
    <property type="protein sequence ID" value="WNC69091.1"/>
    <property type="molecule type" value="Genomic_DNA"/>
</dbReference>
<keyword evidence="1" id="KW-0472">Membrane</keyword>
<dbReference type="RefSeq" id="WP_348388235.1">
    <property type="nucleotide sequence ID" value="NZ_CP134146.1"/>
</dbReference>
<keyword evidence="1" id="KW-0812">Transmembrane</keyword>
<keyword evidence="1" id="KW-1133">Transmembrane helix</keyword>
<gene>
    <name evidence="2" type="ORF">RI845_02795</name>
</gene>
<reference evidence="3" key="1">
    <citation type="submission" date="2023-09" db="EMBL/GenBank/DDBJ databases">
        <authorList>
            <person name="Li S."/>
            <person name="Li X."/>
            <person name="Zhang C."/>
            <person name="Zhao Z."/>
        </authorList>
    </citation>
    <scope>NUCLEOTIDE SEQUENCE [LARGE SCALE GENOMIC DNA]</scope>
    <source>
        <strain evidence="3">SQ345</strain>
    </source>
</reference>
<protein>
    <submittedName>
        <fullName evidence="2">Uncharacterized protein</fullName>
    </submittedName>
</protein>
<proteinExistence type="predicted"/>
<evidence type="ECO:0000313" key="2">
    <source>
        <dbReference type="EMBL" id="WNC69091.1"/>
    </source>
</evidence>
<accession>A0ABY9TJT2</accession>
<feature type="transmembrane region" description="Helical" evidence="1">
    <location>
        <begin position="21"/>
        <end position="40"/>
    </location>
</feature>
<feature type="transmembrane region" description="Helical" evidence="1">
    <location>
        <begin position="93"/>
        <end position="114"/>
    </location>
</feature>
<sequence length="124" mass="13724">MTDAEALELIALYANNALTSFTIYITFTFGFLVTAFVVGAKLTRFQAFVVSTLYLISVGSAALSLIVDMQVWVAIKESTPTLIDELPLTNGTFWLTYMCIVLIGGILVSLYFLWDIRQGHKLTS</sequence>
<dbReference type="Proteomes" id="UP001248581">
    <property type="component" value="Chromosome"/>
</dbReference>
<evidence type="ECO:0000256" key="1">
    <source>
        <dbReference type="SAM" id="Phobius"/>
    </source>
</evidence>
<name>A0ABY9TJT2_9GAMM</name>